<proteinExistence type="predicted"/>
<feature type="transmembrane region" description="Helical" evidence="1">
    <location>
        <begin position="15"/>
        <end position="32"/>
    </location>
</feature>
<name>A0A0D6A1C0_9LACO</name>
<dbReference type="Proteomes" id="UP000035709">
    <property type="component" value="Chromosome"/>
</dbReference>
<feature type="transmembrane region" description="Helical" evidence="1">
    <location>
        <begin position="128"/>
        <end position="150"/>
    </location>
</feature>
<evidence type="ECO:0008006" key="4">
    <source>
        <dbReference type="Google" id="ProtNLM"/>
    </source>
</evidence>
<feature type="transmembrane region" description="Helical" evidence="1">
    <location>
        <begin position="156"/>
        <end position="177"/>
    </location>
</feature>
<keyword evidence="3" id="KW-1185">Reference proteome</keyword>
<dbReference type="PANTHER" id="PTHR36434">
    <property type="entry name" value="MEMBRANE PROTEASE YUGP-RELATED"/>
    <property type="match status" value="1"/>
</dbReference>
<gene>
    <name evidence="2" type="ORF">LBAT_0142</name>
</gene>
<dbReference type="EMBL" id="AP014808">
    <property type="protein sequence ID" value="BAQ56531.1"/>
    <property type="molecule type" value="Genomic_DNA"/>
</dbReference>
<dbReference type="Pfam" id="PF04298">
    <property type="entry name" value="Zn_peptidase_2"/>
    <property type="match status" value="1"/>
</dbReference>
<evidence type="ECO:0000256" key="1">
    <source>
        <dbReference type="SAM" id="Phobius"/>
    </source>
</evidence>
<dbReference type="KEGG" id="lae:LBAT_0142"/>
<evidence type="ECO:0000313" key="3">
    <source>
        <dbReference type="Proteomes" id="UP000035709"/>
    </source>
</evidence>
<dbReference type="OrthoDB" id="9784298at2"/>
<dbReference type="PATRIC" id="fig|1600.4.peg.146"/>
<keyword evidence="1" id="KW-0812">Transmembrane</keyword>
<reference evidence="2 3" key="1">
    <citation type="submission" date="2015-03" db="EMBL/GenBank/DDBJ databases">
        <title>Complete genome sequence of Lactobacillus acetotolerans NBRC 13120.</title>
        <authorList>
            <person name="Toh H."/>
            <person name="Morita H."/>
            <person name="Fujita N."/>
        </authorList>
    </citation>
    <scope>NUCLEOTIDE SEQUENCE [LARGE SCALE GENOMIC DNA]</scope>
    <source>
        <strain evidence="2 3">NBRC 13120</strain>
    </source>
</reference>
<dbReference type="RefSeq" id="WP_060459072.1">
    <property type="nucleotide sequence ID" value="NZ_AP014808.1"/>
</dbReference>
<dbReference type="InterPro" id="IPR007395">
    <property type="entry name" value="Zn_peptidase_2"/>
</dbReference>
<organism evidence="2 3">
    <name type="scientific">Lactobacillus acetotolerans</name>
    <dbReference type="NCBI Taxonomy" id="1600"/>
    <lineage>
        <taxon>Bacteria</taxon>
        <taxon>Bacillati</taxon>
        <taxon>Bacillota</taxon>
        <taxon>Bacilli</taxon>
        <taxon>Lactobacillales</taxon>
        <taxon>Lactobacillaceae</taxon>
        <taxon>Lactobacillus</taxon>
    </lineage>
</organism>
<protein>
    <recommendedName>
        <fullName evidence="4">Peptidase</fullName>
    </recommendedName>
</protein>
<dbReference type="PANTHER" id="PTHR36434:SF1">
    <property type="entry name" value="MEMBRANE PROTEASE YUGP-RELATED"/>
    <property type="match status" value="1"/>
</dbReference>
<evidence type="ECO:0000313" key="2">
    <source>
        <dbReference type="EMBL" id="BAQ56531.1"/>
    </source>
</evidence>
<dbReference type="STRING" id="1600.LBAT_0142"/>
<feature type="transmembrane region" description="Helical" evidence="1">
    <location>
        <begin position="211"/>
        <end position="232"/>
    </location>
</feature>
<keyword evidence="1" id="KW-0472">Membrane</keyword>
<keyword evidence="1" id="KW-1133">Transmembrane helix</keyword>
<dbReference type="AlphaFoldDB" id="A0A0D6A1C0"/>
<accession>A0A0D6A1C0</accession>
<sequence length="239" mass="26177">MYFLFAYLLPLLYDPYFWTILIAIAISSWASMNVNSTFRRYGNVENHNGITGTEAAQIIMSSVGINDVTIQPIAGSLTDNYNPQNKTLNLSEPVYNSTSVAAVGVAAHEVGHAIQDKVKHMPMSLRTALVPIVNLGSNLAMPLILLGIIFGLNQTLIRIGIICFATVLVFQLATLPVEFNASSRALKQLRVTGILNEDELPMGRKVLRAAALTYVAAVLSSFLQLFHLLLLFGNNNRNN</sequence>